<dbReference type="PANTHER" id="PTHR36838:SF1">
    <property type="entry name" value="SLR1864 PROTEIN"/>
    <property type="match status" value="1"/>
</dbReference>
<protein>
    <submittedName>
        <fullName evidence="8">AEC family transporter</fullName>
    </submittedName>
</protein>
<reference evidence="8 9" key="1">
    <citation type="submission" date="2021-06" db="EMBL/GenBank/DDBJ databases">
        <authorList>
            <person name="Sun Q."/>
            <person name="Li D."/>
        </authorList>
    </citation>
    <scope>NUCLEOTIDE SEQUENCE [LARGE SCALE GENOMIC DNA]</scope>
    <source>
        <strain evidence="8 9">N19</strain>
    </source>
</reference>
<keyword evidence="4 7" id="KW-0812">Transmembrane</keyword>
<dbReference type="Proteomes" id="UP001196301">
    <property type="component" value="Unassembled WGS sequence"/>
</dbReference>
<evidence type="ECO:0000313" key="9">
    <source>
        <dbReference type="Proteomes" id="UP001196301"/>
    </source>
</evidence>
<proteinExistence type="predicted"/>
<evidence type="ECO:0000256" key="5">
    <source>
        <dbReference type="ARBA" id="ARBA00022989"/>
    </source>
</evidence>
<organism evidence="8 9">
    <name type="scientific">Intestinibacter bartlettii</name>
    <dbReference type="NCBI Taxonomy" id="261299"/>
    <lineage>
        <taxon>Bacteria</taxon>
        <taxon>Bacillati</taxon>
        <taxon>Bacillota</taxon>
        <taxon>Clostridia</taxon>
        <taxon>Peptostreptococcales</taxon>
        <taxon>Peptostreptococcaceae</taxon>
        <taxon>Intestinibacter</taxon>
    </lineage>
</organism>
<evidence type="ECO:0000256" key="7">
    <source>
        <dbReference type="SAM" id="Phobius"/>
    </source>
</evidence>
<keyword evidence="5 7" id="KW-1133">Transmembrane helix</keyword>
<dbReference type="InterPro" id="IPR004776">
    <property type="entry name" value="Mem_transp_PIN-like"/>
</dbReference>
<name>A0ABS6DUA6_9FIRM</name>
<comment type="subcellular location">
    <subcellularLocation>
        <location evidence="1">Membrane</location>
        <topology evidence="1">Multi-pass membrane protein</topology>
    </subcellularLocation>
</comment>
<evidence type="ECO:0000313" key="8">
    <source>
        <dbReference type="EMBL" id="MBU5334847.1"/>
    </source>
</evidence>
<feature type="transmembrane region" description="Helical" evidence="7">
    <location>
        <begin position="99"/>
        <end position="121"/>
    </location>
</feature>
<feature type="transmembrane region" description="Helical" evidence="7">
    <location>
        <begin position="192"/>
        <end position="212"/>
    </location>
</feature>
<feature type="transmembrane region" description="Helical" evidence="7">
    <location>
        <begin position="224"/>
        <end position="246"/>
    </location>
</feature>
<feature type="transmembrane region" description="Helical" evidence="7">
    <location>
        <begin position="36"/>
        <end position="54"/>
    </location>
</feature>
<keyword evidence="9" id="KW-1185">Reference proteome</keyword>
<feature type="transmembrane region" description="Helical" evidence="7">
    <location>
        <begin position="66"/>
        <end position="87"/>
    </location>
</feature>
<comment type="caution">
    <text evidence="8">The sequence shown here is derived from an EMBL/GenBank/DDBJ whole genome shotgun (WGS) entry which is preliminary data.</text>
</comment>
<evidence type="ECO:0000256" key="1">
    <source>
        <dbReference type="ARBA" id="ARBA00004141"/>
    </source>
</evidence>
<feature type="transmembrane region" description="Helical" evidence="7">
    <location>
        <begin position="6"/>
        <end position="24"/>
    </location>
</feature>
<accession>A0ABS6DUA6</accession>
<keyword evidence="2" id="KW-0813">Transport</keyword>
<sequence length="305" mass="34200">MHIEVIVNQMIILFLVIIVGYIANKVGILDKEQNQKLSSLVLNITCPALILASVSETKSGNFTTVIEIFIISIVIYILLPFVGILLARLLKVPKEDRNLYQFMTIFSNIGFMGYPVIQSIFGIEALFFAAICNMVFNLFCYSYGIYLISGSEKLSFNFKQLINPGIIFSIIAVIIYLTKWQMPQIIRQASSLIGSTTTPLAMMLIGSSLAEIPAKEVINDIRIYPYTLIKQILMPILFWWVLKFFIDDTIVLGVLVILIAMPVGSIAVMFCNQYEGNTNLASKSIFITTLASVFTIPILVYLLFT</sequence>
<feature type="transmembrane region" description="Helical" evidence="7">
    <location>
        <begin position="161"/>
        <end position="180"/>
    </location>
</feature>
<dbReference type="Pfam" id="PF03547">
    <property type="entry name" value="Mem_trans"/>
    <property type="match status" value="2"/>
</dbReference>
<dbReference type="PANTHER" id="PTHR36838">
    <property type="entry name" value="AUXIN EFFLUX CARRIER FAMILY PROTEIN"/>
    <property type="match status" value="1"/>
</dbReference>
<dbReference type="RefSeq" id="WP_216568020.1">
    <property type="nucleotide sequence ID" value="NZ_JAHLOQ010000001.1"/>
</dbReference>
<keyword evidence="6 7" id="KW-0472">Membrane</keyword>
<feature type="transmembrane region" description="Helical" evidence="7">
    <location>
        <begin position="252"/>
        <end position="272"/>
    </location>
</feature>
<dbReference type="EMBL" id="JAHLOQ010000001">
    <property type="protein sequence ID" value="MBU5334847.1"/>
    <property type="molecule type" value="Genomic_DNA"/>
</dbReference>
<keyword evidence="3" id="KW-1003">Cell membrane</keyword>
<evidence type="ECO:0000256" key="3">
    <source>
        <dbReference type="ARBA" id="ARBA00022475"/>
    </source>
</evidence>
<evidence type="ECO:0000256" key="4">
    <source>
        <dbReference type="ARBA" id="ARBA00022692"/>
    </source>
</evidence>
<evidence type="ECO:0000256" key="6">
    <source>
        <dbReference type="ARBA" id="ARBA00023136"/>
    </source>
</evidence>
<feature type="transmembrane region" description="Helical" evidence="7">
    <location>
        <begin position="284"/>
        <end position="304"/>
    </location>
</feature>
<gene>
    <name evidence="8" type="ORF">KQI20_00210</name>
</gene>
<evidence type="ECO:0000256" key="2">
    <source>
        <dbReference type="ARBA" id="ARBA00022448"/>
    </source>
</evidence>
<feature type="transmembrane region" description="Helical" evidence="7">
    <location>
        <begin position="127"/>
        <end position="149"/>
    </location>
</feature>